<keyword evidence="3" id="KW-1185">Reference proteome</keyword>
<evidence type="ECO:0000313" key="3">
    <source>
        <dbReference type="Proteomes" id="UP001261125"/>
    </source>
</evidence>
<keyword evidence="1" id="KW-0472">Membrane</keyword>
<sequence>MASTFLPGPAIATTIVRAGAIADVDGDTIPDGIERVVCGSATCATGTEDTDGDGVPDVVEVAACGSTSCADPGADVDGDGIPDFVERLVCGSATCTSGREDVDGDGVPDWVEYLVCGTATCATGTEDLDGDGVADASALQAYATYRQNLAVTGREYAWVTPAFICSGLLVLVGAALMVVRARRRAEAAGVTR</sequence>
<dbReference type="Proteomes" id="UP001261125">
    <property type="component" value="Unassembled WGS sequence"/>
</dbReference>
<dbReference type="SUPFAM" id="SSF69318">
    <property type="entry name" value="Integrin alpha N-terminal domain"/>
    <property type="match status" value="1"/>
</dbReference>
<dbReference type="Gene3D" id="4.10.1080.10">
    <property type="entry name" value="TSP type-3 repeat"/>
    <property type="match status" value="1"/>
</dbReference>
<protein>
    <recommendedName>
        <fullName evidence="4">Gram-positive cocci surface proteins LPxTG domain-containing protein</fullName>
    </recommendedName>
</protein>
<evidence type="ECO:0008006" key="4">
    <source>
        <dbReference type="Google" id="ProtNLM"/>
    </source>
</evidence>
<dbReference type="InterPro" id="IPR028994">
    <property type="entry name" value="Integrin_alpha_N"/>
</dbReference>
<evidence type="ECO:0000313" key="2">
    <source>
        <dbReference type="EMBL" id="MDU0345434.1"/>
    </source>
</evidence>
<reference evidence="2 3" key="1">
    <citation type="submission" date="2023-09" db="EMBL/GenBank/DDBJ databases">
        <title>Microbacterium fusihabitans sp. nov., Microbacterium phycihabitans sp. nov., and Microbacterium cervinum sp. nov., isolated from dried seaweeds of beach.</title>
        <authorList>
            <person name="Lee S.D."/>
        </authorList>
    </citation>
    <scope>NUCLEOTIDE SEQUENCE [LARGE SCALE GENOMIC DNA]</scope>
    <source>
        <strain evidence="2 3">KSW2-29</strain>
    </source>
</reference>
<comment type="caution">
    <text evidence="2">The sequence shown here is derived from an EMBL/GenBank/DDBJ whole genome shotgun (WGS) entry which is preliminary data.</text>
</comment>
<feature type="transmembrane region" description="Helical" evidence="1">
    <location>
        <begin position="156"/>
        <end position="179"/>
    </location>
</feature>
<dbReference type="RefSeq" id="WP_316004006.1">
    <property type="nucleotide sequence ID" value="NZ_JAWDIT010000002.1"/>
</dbReference>
<proteinExistence type="predicted"/>
<keyword evidence="1" id="KW-0812">Transmembrane</keyword>
<dbReference type="EMBL" id="JAWDIT010000002">
    <property type="protein sequence ID" value="MDU0345434.1"/>
    <property type="molecule type" value="Genomic_DNA"/>
</dbReference>
<name>A0ABU3SKX4_9MICO</name>
<keyword evidence="1" id="KW-1133">Transmembrane helix</keyword>
<gene>
    <name evidence="2" type="ORF">RWH44_06915</name>
</gene>
<dbReference type="InterPro" id="IPR028974">
    <property type="entry name" value="TSP_type-3_rpt"/>
</dbReference>
<accession>A0ABU3SKX4</accession>
<evidence type="ECO:0000256" key="1">
    <source>
        <dbReference type="SAM" id="Phobius"/>
    </source>
</evidence>
<organism evidence="2 3">
    <name type="scientific">Microbacterium phycohabitans</name>
    <dbReference type="NCBI Taxonomy" id="3075993"/>
    <lineage>
        <taxon>Bacteria</taxon>
        <taxon>Bacillati</taxon>
        <taxon>Actinomycetota</taxon>
        <taxon>Actinomycetes</taxon>
        <taxon>Micrococcales</taxon>
        <taxon>Microbacteriaceae</taxon>
        <taxon>Microbacterium</taxon>
    </lineage>
</organism>